<comment type="cofactor">
    <cofactor evidence="14 17">
        <name>Mn(2+)</name>
        <dbReference type="ChEBI" id="CHEBI:29035"/>
    </cofactor>
</comment>
<comment type="caution">
    <text evidence="18">The sequence shown here is derived from an EMBL/GenBank/DDBJ whole genome shotgun (WGS) entry which is preliminary data.</text>
</comment>
<comment type="caution">
    <text evidence="17">Lacks conserved residue(s) required for the propagation of feature annotation.</text>
</comment>
<dbReference type="FunFam" id="3.90.550.10:FF:000044">
    <property type="entry name" value="Galactosylgalactosylxylosylprotein 3-beta-glucuronosyltransferase"/>
    <property type="match status" value="1"/>
</dbReference>
<dbReference type="Pfam" id="PF03360">
    <property type="entry name" value="Glyco_transf_43"/>
    <property type="match status" value="1"/>
</dbReference>
<dbReference type="Gene3D" id="3.90.550.10">
    <property type="entry name" value="Spore Coat Polysaccharide Biosynthesis Protein SpsA, Chain A"/>
    <property type="match status" value="1"/>
</dbReference>
<feature type="transmembrane region" description="Helical" evidence="17">
    <location>
        <begin position="92"/>
        <end position="113"/>
    </location>
</feature>
<keyword evidence="7 17" id="KW-0735">Signal-anchor</keyword>
<evidence type="ECO:0000256" key="4">
    <source>
        <dbReference type="ARBA" id="ARBA00022679"/>
    </source>
</evidence>
<evidence type="ECO:0000256" key="14">
    <source>
        <dbReference type="PIRSR" id="PIRSR605027-3"/>
    </source>
</evidence>
<dbReference type="InterPro" id="IPR005027">
    <property type="entry name" value="Glyco_trans_43"/>
</dbReference>
<keyword evidence="6 14" id="KW-0479">Metal-binding</keyword>
<dbReference type="EMBL" id="JBICBT010000680">
    <property type="protein sequence ID" value="KAL3105653.1"/>
    <property type="molecule type" value="Genomic_DNA"/>
</dbReference>
<dbReference type="Proteomes" id="UP001620626">
    <property type="component" value="Unassembled WGS sequence"/>
</dbReference>
<evidence type="ECO:0000256" key="6">
    <source>
        <dbReference type="ARBA" id="ARBA00022723"/>
    </source>
</evidence>
<keyword evidence="11 14" id="KW-0464">Manganese</keyword>
<evidence type="ECO:0000313" key="19">
    <source>
        <dbReference type="Proteomes" id="UP001620626"/>
    </source>
</evidence>
<dbReference type="AlphaFoldDB" id="A0ABD2KS08"/>
<evidence type="ECO:0000256" key="15">
    <source>
        <dbReference type="PIRSR" id="PIRSR605027-4"/>
    </source>
</evidence>
<evidence type="ECO:0000256" key="1">
    <source>
        <dbReference type="ARBA" id="ARBA00004606"/>
    </source>
</evidence>
<sequence>MSRIVRRFLTKFVLLRLLLFVLLFLAFFSFYNIYFTPSCQCPSEIGNSQNENKKWRPNFFVERPRPPPIFFVTPSVRRPEQKADLTRLGQTLAAVANLVWILVEVLMFCFFLICRGISFIDQLVARLGIDAVHLCAETPEKWRLRLDDPHWKYPKGVLQRNAALRWLRKNVAHQHVGAVYFGDDDNTYDWRLFDEIRLLKRVGIWPVGIVGGMLAEFAYVNANAIVSGFNAKWKPSRPFPIDMAAFAVNISLIHEHAGAEFSYKSPRGFLESHFLSALNFTRTDLEPLAKNGTRVYVWHTRTAQTQLRAKQIGKFYGANVSTLAEAEKDAIS</sequence>
<dbReference type="GO" id="GO:0046872">
    <property type="term" value="F:metal ion binding"/>
    <property type="evidence" value="ECO:0007669"/>
    <property type="project" value="UniProtKB-KW"/>
</dbReference>
<evidence type="ECO:0000256" key="16">
    <source>
        <dbReference type="PIRSR" id="PIRSR605027-6"/>
    </source>
</evidence>
<evidence type="ECO:0000256" key="5">
    <source>
        <dbReference type="ARBA" id="ARBA00022692"/>
    </source>
</evidence>
<dbReference type="SUPFAM" id="SSF53448">
    <property type="entry name" value="Nucleotide-diphospho-sugar transferases"/>
    <property type="match status" value="1"/>
</dbReference>
<comment type="pathway">
    <text evidence="17">Protein modification; protein glycosylation.</text>
</comment>
<feature type="binding site" evidence="14">
    <location>
        <position position="185"/>
    </location>
    <ligand>
        <name>Mn(2+)</name>
        <dbReference type="ChEBI" id="CHEBI:29035"/>
    </ligand>
</feature>
<keyword evidence="5 17" id="KW-0812">Transmembrane</keyword>
<dbReference type="PANTHER" id="PTHR10896">
    <property type="entry name" value="GALACTOSYLGALACTOSYLXYLOSYLPROTEIN 3-BETA-GLUCURONOSYLTRANSFERASE BETA-1,3-GLUCURONYLTRANSFERASE"/>
    <property type="match status" value="1"/>
</dbReference>
<dbReference type="CDD" id="cd00218">
    <property type="entry name" value="GlcAT-I"/>
    <property type="match status" value="1"/>
</dbReference>
<proteinExistence type="inferred from homology"/>
<dbReference type="GO" id="GO:0015018">
    <property type="term" value="F:galactosylgalactosylxylosylprotein 3-beta-glucuronosyltransferase activity"/>
    <property type="evidence" value="ECO:0007669"/>
    <property type="project" value="UniProtKB-UniRule"/>
</dbReference>
<comment type="subcellular location">
    <subcellularLocation>
        <location evidence="17">Golgi apparatus membrane</location>
        <topology evidence="17">Single-pass type II membrane protein</topology>
    </subcellularLocation>
    <subcellularLocation>
        <location evidence="1">Membrane</location>
        <topology evidence="1">Single-pass type II membrane protein</topology>
    </subcellularLocation>
</comment>
<keyword evidence="17" id="KW-0333">Golgi apparatus</keyword>
<feature type="active site" description="Proton donor/acceptor" evidence="13">
    <location>
        <position position="271"/>
    </location>
</feature>
<evidence type="ECO:0000256" key="11">
    <source>
        <dbReference type="ARBA" id="ARBA00023211"/>
    </source>
</evidence>
<dbReference type="EC" id="2.4.1.135" evidence="3 17"/>
<evidence type="ECO:0000256" key="8">
    <source>
        <dbReference type="ARBA" id="ARBA00022989"/>
    </source>
</evidence>
<protein>
    <recommendedName>
        <fullName evidence="3 17">Galactosylgalactosylxylosylprotein 3-beta-glucuronosyltransferase</fullName>
        <ecNumber evidence="3 17">2.4.1.135</ecNumber>
    </recommendedName>
</protein>
<evidence type="ECO:0000256" key="12">
    <source>
        <dbReference type="ARBA" id="ARBA00047979"/>
    </source>
</evidence>
<evidence type="ECO:0000256" key="2">
    <source>
        <dbReference type="ARBA" id="ARBA00007706"/>
    </source>
</evidence>
<feature type="glycosylation site" description="N-linked (GlcNAc...) asparagine" evidence="16">
    <location>
        <position position="291"/>
    </location>
</feature>
<dbReference type="GO" id="GO:0009101">
    <property type="term" value="P:glycoprotein biosynthetic process"/>
    <property type="evidence" value="ECO:0007669"/>
    <property type="project" value="UniProtKB-ARBA"/>
</dbReference>
<keyword evidence="19" id="KW-1185">Reference proteome</keyword>
<comment type="similarity">
    <text evidence="2 17">Belongs to the glycosyltransferase 43 family.</text>
</comment>
<dbReference type="InterPro" id="IPR029044">
    <property type="entry name" value="Nucleotide-diphossugar_trans"/>
</dbReference>
<comment type="catalytic activity">
    <reaction evidence="12 17">
        <text>3-O-(beta-D-galactosyl-(1-&gt;3)-beta-D-galactosyl-(1-&gt;4)-beta-D-xylosyl)-L-seryl-[protein] + UDP-alpha-D-glucuronate = 3-O-(beta-D-GlcA-(1-&gt;3)-beta-D-Gal-(1-&gt;3)-beta-D-Gal-(1-&gt;4)-beta-D-Xyl)-L-seryl-[protein] + UDP + H(+)</text>
        <dbReference type="Rhea" id="RHEA:24168"/>
        <dbReference type="Rhea" id="RHEA-COMP:12571"/>
        <dbReference type="Rhea" id="RHEA-COMP:12573"/>
        <dbReference type="ChEBI" id="CHEBI:15378"/>
        <dbReference type="ChEBI" id="CHEBI:58052"/>
        <dbReference type="ChEBI" id="CHEBI:58223"/>
        <dbReference type="ChEBI" id="CHEBI:132090"/>
        <dbReference type="ChEBI" id="CHEBI:132093"/>
        <dbReference type="EC" id="2.4.1.135"/>
    </reaction>
</comment>
<evidence type="ECO:0000256" key="9">
    <source>
        <dbReference type="ARBA" id="ARBA00023136"/>
    </source>
</evidence>
<evidence type="ECO:0000256" key="3">
    <source>
        <dbReference type="ARBA" id="ARBA00012641"/>
    </source>
</evidence>
<keyword evidence="4 17" id="KW-0808">Transferase</keyword>
<dbReference type="GO" id="GO:0000139">
    <property type="term" value="C:Golgi membrane"/>
    <property type="evidence" value="ECO:0007669"/>
    <property type="project" value="UniProtKB-SubCell"/>
</dbReference>
<evidence type="ECO:0000256" key="10">
    <source>
        <dbReference type="ARBA" id="ARBA00023180"/>
    </source>
</evidence>
<evidence type="ECO:0000256" key="17">
    <source>
        <dbReference type="RuleBase" id="RU363127"/>
    </source>
</evidence>
<gene>
    <name evidence="18" type="ORF">niasHT_029069</name>
</gene>
<organism evidence="18 19">
    <name type="scientific">Heterodera trifolii</name>
    <dbReference type="NCBI Taxonomy" id="157864"/>
    <lineage>
        <taxon>Eukaryota</taxon>
        <taxon>Metazoa</taxon>
        <taxon>Ecdysozoa</taxon>
        <taxon>Nematoda</taxon>
        <taxon>Chromadorea</taxon>
        <taxon>Rhabditida</taxon>
        <taxon>Tylenchina</taxon>
        <taxon>Tylenchomorpha</taxon>
        <taxon>Tylenchoidea</taxon>
        <taxon>Heteroderidae</taxon>
        <taxon>Heteroderinae</taxon>
        <taxon>Heterodera</taxon>
    </lineage>
</organism>
<name>A0ABD2KS08_9BILA</name>
<evidence type="ECO:0000313" key="18">
    <source>
        <dbReference type="EMBL" id="KAL3105653.1"/>
    </source>
</evidence>
<evidence type="ECO:0000256" key="13">
    <source>
        <dbReference type="PIRSR" id="PIRSR605027-1"/>
    </source>
</evidence>
<evidence type="ECO:0000256" key="7">
    <source>
        <dbReference type="ARBA" id="ARBA00022968"/>
    </source>
</evidence>
<reference evidence="18 19" key="1">
    <citation type="submission" date="2024-10" db="EMBL/GenBank/DDBJ databases">
        <authorList>
            <person name="Kim D."/>
        </authorList>
    </citation>
    <scope>NUCLEOTIDE SEQUENCE [LARGE SCALE GENOMIC DNA]</scope>
    <source>
        <strain evidence="18">BH-2024</strain>
    </source>
</reference>
<keyword evidence="8 17" id="KW-1133">Transmembrane helix</keyword>
<feature type="transmembrane region" description="Helical" evidence="17">
    <location>
        <begin position="12"/>
        <end position="34"/>
    </location>
</feature>
<accession>A0ABD2KS08</accession>
<dbReference type="PANTHER" id="PTHR10896:SF65">
    <property type="entry name" value="GALACTOSYLGALACTOSYLXYLOSYLPROTEIN 3-BETA-GLUCURONOSYLTRANSFERASE 3"/>
    <property type="match status" value="1"/>
</dbReference>
<feature type="site" description="Interaction with galactose moiety of substrate glycoprotein" evidence="15">
    <location>
        <position position="216"/>
    </location>
</feature>
<keyword evidence="9 17" id="KW-0472">Membrane</keyword>
<keyword evidence="10 16" id="KW-0325">Glycoprotein</keyword>